<keyword evidence="3 4" id="KW-0687">Ribonucleoprotein</keyword>
<sequence>MTPSLESGRSFPLATQSRPGRLSARTCALVRQRARSPSSSVSLSRALVSGAVRGTMNIAKQVAGGALRFRAYATAAYVPPASLEGMQRARPPPSKPKPESPSFYTGRANYFDQLLALEKAAKQTRTALQELQILPLPRFAQQNLPPLRGVWKNKEDLAELLEVGLNTSRYRRFIGQLNQLNEYRRLAEVAGHMELAGRIQRVLDMFERENKDAILAQGKRKPVKFDEFGRSYTIGRRKESTARVWVIKAKEAASSSTAAAGQGEAQPPQDAPAVGIPGFTRGPLSMAPTPIKVPTTNILVNNIPLVEYFPHLSDRERIVRPFRIAGLLGAYNVFALVRGGGSTGQSGALALGIAKALAAHVPEVEPLLRKAKMLKRDPRMVERKKTGRAKSRKAYTWVKR</sequence>
<dbReference type="Gene3D" id="3.30.230.10">
    <property type="match status" value="1"/>
</dbReference>
<evidence type="ECO:0000256" key="5">
    <source>
        <dbReference type="SAM" id="MobiDB-lite"/>
    </source>
</evidence>
<dbReference type="GO" id="GO:0003723">
    <property type="term" value="F:RNA binding"/>
    <property type="evidence" value="ECO:0007669"/>
    <property type="project" value="TreeGrafter"/>
</dbReference>
<evidence type="ECO:0008006" key="8">
    <source>
        <dbReference type="Google" id="ProtNLM"/>
    </source>
</evidence>
<evidence type="ECO:0000256" key="1">
    <source>
        <dbReference type="ARBA" id="ARBA00005251"/>
    </source>
</evidence>
<accession>A0AAD7X4D1</accession>
<dbReference type="PANTHER" id="PTHR21569:SF1">
    <property type="entry name" value="SMALL RIBOSOMAL SUBUNIT PROTEIN US9M"/>
    <property type="match status" value="1"/>
</dbReference>
<evidence type="ECO:0000313" key="7">
    <source>
        <dbReference type="Proteomes" id="UP001215151"/>
    </source>
</evidence>
<dbReference type="SUPFAM" id="SSF54211">
    <property type="entry name" value="Ribosomal protein S5 domain 2-like"/>
    <property type="match status" value="1"/>
</dbReference>
<proteinExistence type="inferred from homology"/>
<evidence type="ECO:0000256" key="2">
    <source>
        <dbReference type="ARBA" id="ARBA00022980"/>
    </source>
</evidence>
<dbReference type="InterPro" id="IPR014721">
    <property type="entry name" value="Ribsml_uS5_D2-typ_fold_subgr"/>
</dbReference>
<feature type="region of interest" description="Disordered" evidence="5">
    <location>
        <begin position="84"/>
        <end position="103"/>
    </location>
</feature>
<dbReference type="GO" id="GO:0006412">
    <property type="term" value="P:translation"/>
    <property type="evidence" value="ECO:0007669"/>
    <property type="project" value="InterPro"/>
</dbReference>
<evidence type="ECO:0000256" key="4">
    <source>
        <dbReference type="RuleBase" id="RU003815"/>
    </source>
</evidence>
<comment type="caution">
    <text evidence="6">The sequence shown here is derived from an EMBL/GenBank/DDBJ whole genome shotgun (WGS) entry which is preliminary data.</text>
</comment>
<feature type="compositionally biased region" description="Low complexity" evidence="5">
    <location>
        <begin position="256"/>
        <end position="273"/>
    </location>
</feature>
<dbReference type="EMBL" id="JAPEVG010000485">
    <property type="protein sequence ID" value="KAJ8462217.1"/>
    <property type="molecule type" value="Genomic_DNA"/>
</dbReference>
<name>A0AAD7X4D1_9APHY</name>
<organism evidence="6 7">
    <name type="scientific">Trametes cubensis</name>
    <dbReference type="NCBI Taxonomy" id="1111947"/>
    <lineage>
        <taxon>Eukaryota</taxon>
        <taxon>Fungi</taxon>
        <taxon>Dikarya</taxon>
        <taxon>Basidiomycota</taxon>
        <taxon>Agaricomycotina</taxon>
        <taxon>Agaricomycetes</taxon>
        <taxon>Polyporales</taxon>
        <taxon>Polyporaceae</taxon>
        <taxon>Trametes</taxon>
    </lineage>
</organism>
<dbReference type="GO" id="GO:0003735">
    <property type="term" value="F:structural constituent of ribosome"/>
    <property type="evidence" value="ECO:0007669"/>
    <property type="project" value="InterPro"/>
</dbReference>
<dbReference type="InterPro" id="IPR000754">
    <property type="entry name" value="Ribosomal_uS9"/>
</dbReference>
<dbReference type="InterPro" id="IPR020568">
    <property type="entry name" value="Ribosomal_Su5_D2-typ_SF"/>
</dbReference>
<gene>
    <name evidence="6" type="ORF">ONZ51_g11040</name>
</gene>
<dbReference type="GO" id="GO:0005763">
    <property type="term" value="C:mitochondrial small ribosomal subunit"/>
    <property type="evidence" value="ECO:0007669"/>
    <property type="project" value="TreeGrafter"/>
</dbReference>
<comment type="similarity">
    <text evidence="1 4">Belongs to the universal ribosomal protein uS9 family.</text>
</comment>
<evidence type="ECO:0000313" key="6">
    <source>
        <dbReference type="EMBL" id="KAJ8462217.1"/>
    </source>
</evidence>
<dbReference type="Proteomes" id="UP001215151">
    <property type="component" value="Unassembled WGS sequence"/>
</dbReference>
<reference evidence="6" key="1">
    <citation type="submission" date="2022-11" db="EMBL/GenBank/DDBJ databases">
        <title>Genome Sequence of Cubamyces cubensis.</title>
        <authorList>
            <person name="Buettner E."/>
        </authorList>
    </citation>
    <scope>NUCLEOTIDE SEQUENCE</scope>
    <source>
        <strain evidence="6">MPL-01</strain>
    </source>
</reference>
<dbReference type="PANTHER" id="PTHR21569">
    <property type="entry name" value="RIBOSOMAL PROTEIN S9"/>
    <property type="match status" value="1"/>
</dbReference>
<dbReference type="Pfam" id="PF00380">
    <property type="entry name" value="Ribosomal_S9"/>
    <property type="match status" value="1"/>
</dbReference>
<keyword evidence="7" id="KW-1185">Reference proteome</keyword>
<dbReference type="InterPro" id="IPR020574">
    <property type="entry name" value="Ribosomal_uS9_CS"/>
</dbReference>
<protein>
    <recommendedName>
        <fullName evidence="8">37S ribosomal protein S9, mitochondrial</fullName>
    </recommendedName>
</protein>
<keyword evidence="2 4" id="KW-0689">Ribosomal protein</keyword>
<evidence type="ECO:0000256" key="3">
    <source>
        <dbReference type="ARBA" id="ARBA00023274"/>
    </source>
</evidence>
<dbReference type="PROSITE" id="PS00360">
    <property type="entry name" value="RIBOSOMAL_S9"/>
    <property type="match status" value="1"/>
</dbReference>
<feature type="region of interest" description="Disordered" evidence="5">
    <location>
        <begin position="256"/>
        <end position="279"/>
    </location>
</feature>
<dbReference type="AlphaFoldDB" id="A0AAD7X4D1"/>